<reference evidence="2" key="1">
    <citation type="submission" date="2016-01" db="EMBL/GenBank/DDBJ databases">
        <authorList>
            <person name="Mcilroy J.S."/>
            <person name="Karst M S."/>
            <person name="Albertsen M."/>
        </authorList>
    </citation>
    <scope>NUCLEOTIDE SEQUENCE</scope>
    <source>
        <strain evidence="2">Cfx-K</strain>
    </source>
</reference>
<proteinExistence type="predicted"/>
<feature type="domain" description="Aminoglycoside phosphotransferase" evidence="1">
    <location>
        <begin position="39"/>
        <end position="272"/>
    </location>
</feature>
<dbReference type="AlphaFoldDB" id="A0A160SZV8"/>
<dbReference type="KEGG" id="pbf:CFX0092_A1263"/>
<keyword evidence="3" id="KW-1185">Reference proteome</keyword>
<dbReference type="Pfam" id="PF01636">
    <property type="entry name" value="APH"/>
    <property type="match status" value="1"/>
</dbReference>
<organism evidence="2 3">
    <name type="scientific">Candidatus Promineifilum breve</name>
    <dbReference type="NCBI Taxonomy" id="1806508"/>
    <lineage>
        <taxon>Bacteria</taxon>
        <taxon>Bacillati</taxon>
        <taxon>Chloroflexota</taxon>
        <taxon>Ardenticatenia</taxon>
        <taxon>Candidatus Promineifilales</taxon>
        <taxon>Candidatus Promineifilaceae</taxon>
        <taxon>Candidatus Promineifilum</taxon>
    </lineage>
</organism>
<dbReference type="InterPro" id="IPR052898">
    <property type="entry name" value="ACAD10-like"/>
</dbReference>
<dbReference type="GO" id="GO:0016740">
    <property type="term" value="F:transferase activity"/>
    <property type="evidence" value="ECO:0007669"/>
    <property type="project" value="UniProtKB-KW"/>
</dbReference>
<dbReference type="PANTHER" id="PTHR47829:SF1">
    <property type="entry name" value="HAD FAMILY PHOSPHATASE"/>
    <property type="match status" value="1"/>
</dbReference>
<dbReference type="EMBL" id="LN890655">
    <property type="protein sequence ID" value="CUS03141.2"/>
    <property type="molecule type" value="Genomic_DNA"/>
</dbReference>
<accession>A0A160SZV8</accession>
<dbReference type="Proteomes" id="UP000215027">
    <property type="component" value="Chromosome I"/>
</dbReference>
<dbReference type="InterPro" id="IPR002575">
    <property type="entry name" value="Aminoglycoside_PTrfase"/>
</dbReference>
<dbReference type="CDD" id="cd05154">
    <property type="entry name" value="ACAD10_11_N-like"/>
    <property type="match status" value="1"/>
</dbReference>
<dbReference type="InterPro" id="IPR011009">
    <property type="entry name" value="Kinase-like_dom_sf"/>
</dbReference>
<dbReference type="RefSeq" id="WP_095042677.1">
    <property type="nucleotide sequence ID" value="NZ_LN890655.1"/>
</dbReference>
<dbReference type="PANTHER" id="PTHR47829">
    <property type="entry name" value="HYDROLASE, PUTATIVE (AFU_ORTHOLOGUE AFUA_1G12880)-RELATED"/>
    <property type="match status" value="1"/>
</dbReference>
<dbReference type="InterPro" id="IPR041726">
    <property type="entry name" value="ACAD10_11_N"/>
</dbReference>
<dbReference type="Gene3D" id="3.30.200.20">
    <property type="entry name" value="Phosphorylase Kinase, domain 1"/>
    <property type="match status" value="1"/>
</dbReference>
<sequence>MALSSPQDIIPTRPDERFDEERLASYLAGQLPGSDNPLTIRQFSGGAANLTYLLDYGPAEYVLRRPPLGPVAASAHDMGREYRVLSVLHRAFPYAPRAFLYCDDAAIIGAPFFVMERRQGVVVRRTMPDAYADAPDAARRMSEALIDALVAFHAVDYEALGLGDLGKPEGFIERQIEGWYRRWQAAKTADLPDMDAVYAWLRANQPADSRVSLVHNDYKLDNAMLAADDPGRVVAIFDWDMCTLGDPLADLGALLTYWTEPDDPPYLQATAMMPLGQPGFLSRAELVARYAAQSGRAVGDIAFYHALGLFRLTVIVAQIYIRYARGQTQDPRFAAMEPMIPALARRANELTRT</sequence>
<evidence type="ECO:0000259" key="1">
    <source>
        <dbReference type="Pfam" id="PF01636"/>
    </source>
</evidence>
<gene>
    <name evidence="2" type="ORF">CFX0092_A1263</name>
</gene>
<dbReference type="Gene3D" id="3.90.1200.10">
    <property type="match status" value="1"/>
</dbReference>
<protein>
    <submittedName>
        <fullName evidence="2">Aminoglycoside phosphotransferase</fullName>
    </submittedName>
</protein>
<name>A0A160SZV8_9CHLR</name>
<evidence type="ECO:0000313" key="3">
    <source>
        <dbReference type="Proteomes" id="UP000215027"/>
    </source>
</evidence>
<dbReference type="SUPFAM" id="SSF56112">
    <property type="entry name" value="Protein kinase-like (PK-like)"/>
    <property type="match status" value="1"/>
</dbReference>
<dbReference type="OrthoDB" id="3806873at2"/>
<evidence type="ECO:0000313" key="2">
    <source>
        <dbReference type="EMBL" id="CUS03141.2"/>
    </source>
</evidence>